<dbReference type="InterPro" id="IPR012337">
    <property type="entry name" value="RNaseH-like_sf"/>
</dbReference>
<dbReference type="GO" id="GO:0043137">
    <property type="term" value="P:DNA replication, removal of RNA primer"/>
    <property type="evidence" value="ECO:0007669"/>
    <property type="project" value="TreeGrafter"/>
</dbReference>
<evidence type="ECO:0000256" key="4">
    <source>
        <dbReference type="ARBA" id="ARBA00022759"/>
    </source>
</evidence>
<dbReference type="SUPFAM" id="SSF53098">
    <property type="entry name" value="Ribonuclease H-like"/>
    <property type="match status" value="1"/>
</dbReference>
<evidence type="ECO:0000256" key="7">
    <source>
        <dbReference type="RuleBase" id="RU003515"/>
    </source>
</evidence>
<keyword evidence="4 6" id="KW-0255">Endonuclease</keyword>
<dbReference type="KEGG" id="bdw:94334328"/>
<dbReference type="InterPro" id="IPR024567">
    <property type="entry name" value="RNase_HII/HIII_dom"/>
</dbReference>
<evidence type="ECO:0000313" key="10">
    <source>
        <dbReference type="Proteomes" id="UP001214638"/>
    </source>
</evidence>
<dbReference type="GO" id="GO:0032299">
    <property type="term" value="C:ribonuclease H2 complex"/>
    <property type="evidence" value="ECO:0007669"/>
    <property type="project" value="TreeGrafter"/>
</dbReference>
<dbReference type="PANTHER" id="PTHR10954">
    <property type="entry name" value="RIBONUCLEASE H2 SUBUNIT A"/>
    <property type="match status" value="1"/>
</dbReference>
<organism evidence="9 10">
    <name type="scientific">Babesia duncani</name>
    <dbReference type="NCBI Taxonomy" id="323732"/>
    <lineage>
        <taxon>Eukaryota</taxon>
        <taxon>Sar</taxon>
        <taxon>Alveolata</taxon>
        <taxon>Apicomplexa</taxon>
        <taxon>Aconoidasida</taxon>
        <taxon>Piroplasmida</taxon>
        <taxon>Babesiidae</taxon>
        <taxon>Babesia</taxon>
    </lineage>
</organism>
<accession>A0AAD9UPQ3</accession>
<evidence type="ECO:0000256" key="5">
    <source>
        <dbReference type="ARBA" id="ARBA00022801"/>
    </source>
</evidence>
<dbReference type="Proteomes" id="UP001214638">
    <property type="component" value="Unassembled WGS sequence"/>
</dbReference>
<dbReference type="GO" id="GO:0004523">
    <property type="term" value="F:RNA-DNA hybrid ribonuclease activity"/>
    <property type="evidence" value="ECO:0007669"/>
    <property type="project" value="UniProtKB-UniRule"/>
</dbReference>
<feature type="binding site" evidence="6">
    <location>
        <position position="28"/>
    </location>
    <ligand>
        <name>a divalent metal cation</name>
        <dbReference type="ChEBI" id="CHEBI:60240"/>
    </ligand>
</feature>
<comment type="caution">
    <text evidence="9">The sequence shown here is derived from an EMBL/GenBank/DDBJ whole genome shotgun (WGS) entry which is preliminary data.</text>
</comment>
<name>A0AAD9UPQ3_9APIC</name>
<evidence type="ECO:0000259" key="8">
    <source>
        <dbReference type="PROSITE" id="PS51975"/>
    </source>
</evidence>
<dbReference type="AlphaFoldDB" id="A0AAD9UPQ3"/>
<gene>
    <name evidence="9" type="ORF">BdWA1_000030</name>
</gene>
<dbReference type="Pfam" id="PF01351">
    <property type="entry name" value="RNase_HII"/>
    <property type="match status" value="1"/>
</dbReference>
<evidence type="ECO:0000256" key="3">
    <source>
        <dbReference type="ARBA" id="ARBA00022723"/>
    </source>
</evidence>
<keyword evidence="10" id="KW-1185">Reference proteome</keyword>
<proteinExistence type="inferred from homology"/>
<evidence type="ECO:0000256" key="1">
    <source>
        <dbReference type="ARBA" id="ARBA00000077"/>
    </source>
</evidence>
<comment type="catalytic activity">
    <reaction evidence="1 6 7">
        <text>Endonucleolytic cleavage to 5'-phosphomonoester.</text>
        <dbReference type="EC" id="3.1.26.4"/>
    </reaction>
</comment>
<feature type="binding site" evidence="6">
    <location>
        <position position="139"/>
    </location>
    <ligand>
        <name>a divalent metal cation</name>
        <dbReference type="ChEBI" id="CHEBI:60240"/>
    </ligand>
</feature>
<keyword evidence="5 6" id="KW-0378">Hydrolase</keyword>
<dbReference type="EC" id="3.1.26.4" evidence="7"/>
<dbReference type="Gene3D" id="3.30.420.10">
    <property type="entry name" value="Ribonuclease H-like superfamily/Ribonuclease H"/>
    <property type="match status" value="1"/>
</dbReference>
<dbReference type="GO" id="GO:0003723">
    <property type="term" value="F:RNA binding"/>
    <property type="evidence" value="ECO:0007669"/>
    <property type="project" value="UniProtKB-UniRule"/>
</dbReference>
<keyword evidence="3 6" id="KW-0479">Metal-binding</keyword>
<dbReference type="PROSITE" id="PS51975">
    <property type="entry name" value="RNASE_H_2"/>
    <property type="match status" value="1"/>
</dbReference>
<sequence length="172" mass="19685">MEKKRLRCFRLYRNGDIDKNTPVILGIDEAGRGPVLGPMVYGGFYCANVPESNEILKKQIRVNDSKKIASNTRDEMLIKINSTKYKFGICANILTPEYISYQMLKRIKYNLNTISHDTAISIIQHVLSCGYKVEHVYIDTVGIPSAYEKILKTRFPQLNFTVRDCICINKSI</sequence>
<dbReference type="InterPro" id="IPR001352">
    <property type="entry name" value="RNase_HII/HIII"/>
</dbReference>
<dbReference type="GO" id="GO:0046872">
    <property type="term" value="F:metal ion binding"/>
    <property type="evidence" value="ECO:0007669"/>
    <property type="project" value="UniProtKB-KW"/>
</dbReference>
<evidence type="ECO:0000256" key="2">
    <source>
        <dbReference type="ARBA" id="ARBA00022722"/>
    </source>
</evidence>
<dbReference type="PANTHER" id="PTHR10954:SF7">
    <property type="entry name" value="RIBONUCLEASE H2 SUBUNIT A"/>
    <property type="match status" value="1"/>
</dbReference>
<dbReference type="RefSeq" id="XP_067803877.1">
    <property type="nucleotide sequence ID" value="XM_067945086.1"/>
</dbReference>
<protein>
    <recommendedName>
        <fullName evidence="7">Ribonuclease</fullName>
        <ecNumber evidence="7">3.1.26.4</ecNumber>
    </recommendedName>
</protein>
<evidence type="ECO:0000313" key="9">
    <source>
        <dbReference type="EMBL" id="KAK2197035.1"/>
    </source>
</evidence>
<dbReference type="EMBL" id="JALLKP010000001">
    <property type="protein sequence ID" value="KAK2197035.1"/>
    <property type="molecule type" value="Genomic_DNA"/>
</dbReference>
<comment type="cofactor">
    <cofactor evidence="6">
        <name>Mn(2+)</name>
        <dbReference type="ChEBI" id="CHEBI:29035"/>
    </cofactor>
    <cofactor evidence="6">
        <name>Mg(2+)</name>
        <dbReference type="ChEBI" id="CHEBI:18420"/>
    </cofactor>
    <text evidence="6">Manganese or magnesium. Binds 1 divalent metal ion per monomer in the absence of substrate. May bind a second metal ion after substrate binding.</text>
</comment>
<dbReference type="InterPro" id="IPR036397">
    <property type="entry name" value="RNaseH_sf"/>
</dbReference>
<feature type="domain" description="RNase H type-2" evidence="8">
    <location>
        <begin position="22"/>
        <end position="172"/>
    </location>
</feature>
<keyword evidence="2 6" id="KW-0540">Nuclease</keyword>
<feature type="binding site" evidence="6">
    <location>
        <position position="29"/>
    </location>
    <ligand>
        <name>a divalent metal cation</name>
        <dbReference type="ChEBI" id="CHEBI:60240"/>
    </ligand>
</feature>
<dbReference type="GeneID" id="94334328"/>
<comment type="similarity">
    <text evidence="7">Belongs to the RNase HII family.</text>
</comment>
<reference evidence="9" key="1">
    <citation type="journal article" date="2023" name="Nat. Microbiol.">
        <title>Babesia duncani multi-omics identifies virulence factors and drug targets.</title>
        <authorList>
            <person name="Singh P."/>
            <person name="Lonardi S."/>
            <person name="Liang Q."/>
            <person name="Vydyam P."/>
            <person name="Khabirova E."/>
            <person name="Fang T."/>
            <person name="Gihaz S."/>
            <person name="Thekkiniath J."/>
            <person name="Munshi M."/>
            <person name="Abel S."/>
            <person name="Ciampossin L."/>
            <person name="Batugedara G."/>
            <person name="Gupta M."/>
            <person name="Lu X.M."/>
            <person name="Lenz T."/>
            <person name="Chakravarty S."/>
            <person name="Cornillot E."/>
            <person name="Hu Y."/>
            <person name="Ma W."/>
            <person name="Gonzalez L.M."/>
            <person name="Sanchez S."/>
            <person name="Estrada K."/>
            <person name="Sanchez-Flores A."/>
            <person name="Montero E."/>
            <person name="Harb O.S."/>
            <person name="Le Roch K.G."/>
            <person name="Mamoun C.B."/>
        </authorList>
    </citation>
    <scope>NUCLEOTIDE SEQUENCE</scope>
    <source>
        <strain evidence="9">WA1</strain>
    </source>
</reference>
<comment type="function">
    <text evidence="7">Endonuclease that specifically degrades the RNA of RNA-DNA hybrids.</text>
</comment>
<dbReference type="GO" id="GO:0006298">
    <property type="term" value="P:mismatch repair"/>
    <property type="evidence" value="ECO:0007669"/>
    <property type="project" value="TreeGrafter"/>
</dbReference>
<evidence type="ECO:0000256" key="6">
    <source>
        <dbReference type="PROSITE-ProRule" id="PRU01319"/>
    </source>
</evidence>